<dbReference type="GO" id="GO:0003676">
    <property type="term" value="F:nucleic acid binding"/>
    <property type="evidence" value="ECO:0007669"/>
    <property type="project" value="InterPro"/>
</dbReference>
<keyword evidence="5" id="KW-0472">Membrane</keyword>
<protein>
    <submittedName>
        <fullName evidence="6">Thermonuclease</fullName>
        <ecNumber evidence="6">3.1.31.1</ecNumber>
    </submittedName>
</protein>
<dbReference type="EMBL" id="FUUY01000006">
    <property type="protein sequence ID" value="SJX22510.1"/>
    <property type="molecule type" value="Genomic_DNA"/>
</dbReference>
<keyword evidence="5" id="KW-0812">Transmembrane</keyword>
<feature type="compositionally biased region" description="Basic and acidic residues" evidence="4">
    <location>
        <begin position="175"/>
        <end position="184"/>
    </location>
</feature>
<dbReference type="Proteomes" id="UP000196240">
    <property type="component" value="Unassembled WGS sequence"/>
</dbReference>
<feature type="region of interest" description="Disordered" evidence="4">
    <location>
        <begin position="161"/>
        <end position="184"/>
    </location>
</feature>
<name>A0A1R7QE17_ACIJO</name>
<keyword evidence="2" id="KW-0255">Endonuclease</keyword>
<feature type="transmembrane region" description="Helical" evidence="5">
    <location>
        <begin position="6"/>
        <end position="26"/>
    </location>
</feature>
<dbReference type="EC" id="3.1.31.1" evidence="6"/>
<dbReference type="PROSITE" id="PS01284">
    <property type="entry name" value="TNASE_2"/>
    <property type="match status" value="1"/>
</dbReference>
<gene>
    <name evidence="6" type="primary">nuc</name>
    <name evidence="6" type="ORF">ACNJC6_02153</name>
</gene>
<evidence type="ECO:0000256" key="3">
    <source>
        <dbReference type="ARBA" id="ARBA00022801"/>
    </source>
</evidence>
<accession>A0A1R7QE17</accession>
<organism evidence="6 7">
    <name type="scientific">Acinetobacter johnsonii</name>
    <dbReference type="NCBI Taxonomy" id="40214"/>
    <lineage>
        <taxon>Bacteria</taxon>
        <taxon>Pseudomonadati</taxon>
        <taxon>Pseudomonadota</taxon>
        <taxon>Gammaproteobacteria</taxon>
        <taxon>Moraxellales</taxon>
        <taxon>Moraxellaceae</taxon>
        <taxon>Acinetobacter</taxon>
    </lineage>
</organism>
<dbReference type="Pfam" id="PF00565">
    <property type="entry name" value="SNase"/>
    <property type="match status" value="1"/>
</dbReference>
<proteinExistence type="predicted"/>
<dbReference type="InterPro" id="IPR035437">
    <property type="entry name" value="SNase_OB-fold_sf"/>
</dbReference>
<keyword evidence="3 6" id="KW-0378">Hydrolase</keyword>
<dbReference type="PANTHER" id="PTHR12302:SF3">
    <property type="entry name" value="SERINE_THREONINE-PROTEIN KINASE 31"/>
    <property type="match status" value="1"/>
</dbReference>
<dbReference type="AlphaFoldDB" id="A0A1R7QE17"/>
<keyword evidence="1" id="KW-0540">Nuclease</keyword>
<evidence type="ECO:0000313" key="6">
    <source>
        <dbReference type="EMBL" id="SJX22510.1"/>
    </source>
</evidence>
<dbReference type="InterPro" id="IPR016071">
    <property type="entry name" value="Staphylococal_nuclease_OB-fold"/>
</dbReference>
<sequence length="184" mass="22061">MFDHLSNSWLIGIGFALCLILVFTFYKIQNALSQFLHPFKKGRTYWCRITAISDGDTLTCYRFNFRRSETKLRFAYIDAPESTQSYGPESKRLIKKMVYRKVVRVRITDIDRYGRCVGEIYRFRRSMNEEMVKRGAAWVYEDYIKDKKHLKHMNALQSHAKKHKKGLWRGTRPIRPSDYRKMKK</sequence>
<dbReference type="RefSeq" id="WP_087013073.1">
    <property type="nucleotide sequence ID" value="NZ_CP070866.1"/>
</dbReference>
<evidence type="ECO:0000256" key="2">
    <source>
        <dbReference type="ARBA" id="ARBA00022759"/>
    </source>
</evidence>
<dbReference type="Gene3D" id="2.40.50.90">
    <property type="match status" value="1"/>
</dbReference>
<dbReference type="InterPro" id="IPR002071">
    <property type="entry name" value="Thermonucl_AS"/>
</dbReference>
<evidence type="ECO:0000256" key="1">
    <source>
        <dbReference type="ARBA" id="ARBA00022722"/>
    </source>
</evidence>
<reference evidence="6 7" key="1">
    <citation type="submission" date="2017-02" db="EMBL/GenBank/DDBJ databases">
        <authorList>
            <person name="Peterson S.W."/>
        </authorList>
    </citation>
    <scope>NUCLEOTIDE SEQUENCE [LARGE SCALE GENOMIC DNA]</scope>
    <source>
        <strain evidence="6">C6</strain>
    </source>
</reference>
<evidence type="ECO:0000313" key="7">
    <source>
        <dbReference type="Proteomes" id="UP000196240"/>
    </source>
</evidence>
<dbReference type="PROSITE" id="PS50830">
    <property type="entry name" value="TNASE_3"/>
    <property type="match status" value="1"/>
</dbReference>
<evidence type="ECO:0000256" key="5">
    <source>
        <dbReference type="SAM" id="Phobius"/>
    </source>
</evidence>
<dbReference type="SUPFAM" id="SSF50199">
    <property type="entry name" value="Staphylococcal nuclease"/>
    <property type="match status" value="1"/>
</dbReference>
<keyword evidence="5" id="KW-1133">Transmembrane helix</keyword>
<dbReference type="SMART" id="SM00318">
    <property type="entry name" value="SNc"/>
    <property type="match status" value="1"/>
</dbReference>
<dbReference type="PANTHER" id="PTHR12302">
    <property type="entry name" value="EBNA2 BINDING PROTEIN P100"/>
    <property type="match status" value="1"/>
</dbReference>
<evidence type="ECO:0000256" key="4">
    <source>
        <dbReference type="SAM" id="MobiDB-lite"/>
    </source>
</evidence>
<dbReference type="GO" id="GO:1990599">
    <property type="term" value="F:3' overhang single-stranded DNA endodeoxyribonuclease activity"/>
    <property type="evidence" value="ECO:0007669"/>
    <property type="project" value="UniProtKB-EC"/>
</dbReference>